<name>A0A8W8JAT4_MAGGI</name>
<proteinExistence type="predicted"/>
<dbReference type="EnsemblMetazoa" id="G17596.1">
    <property type="protein sequence ID" value="G17596.1:cds"/>
    <property type="gene ID" value="G17596"/>
</dbReference>
<dbReference type="AlphaFoldDB" id="A0A8W8JAT4"/>
<dbReference type="PANTHER" id="PTHR46791">
    <property type="entry name" value="EXPRESSED PROTEIN"/>
    <property type="match status" value="1"/>
</dbReference>
<evidence type="ECO:0000313" key="2">
    <source>
        <dbReference type="EnsemblMetazoa" id="G17596.1:cds"/>
    </source>
</evidence>
<organism evidence="2 3">
    <name type="scientific">Magallana gigas</name>
    <name type="common">Pacific oyster</name>
    <name type="synonym">Crassostrea gigas</name>
    <dbReference type="NCBI Taxonomy" id="29159"/>
    <lineage>
        <taxon>Eukaryota</taxon>
        <taxon>Metazoa</taxon>
        <taxon>Spiralia</taxon>
        <taxon>Lophotrochozoa</taxon>
        <taxon>Mollusca</taxon>
        <taxon>Bivalvia</taxon>
        <taxon>Autobranchia</taxon>
        <taxon>Pteriomorphia</taxon>
        <taxon>Ostreida</taxon>
        <taxon>Ostreoidea</taxon>
        <taxon>Ostreidae</taxon>
        <taxon>Magallana</taxon>
    </lineage>
</organism>
<evidence type="ECO:0000313" key="3">
    <source>
        <dbReference type="Proteomes" id="UP000005408"/>
    </source>
</evidence>
<dbReference type="PANTHER" id="PTHR46791:SF13">
    <property type="entry name" value="CLR5 DOMAIN-CONTAINING PROTEIN"/>
    <property type="match status" value="1"/>
</dbReference>
<dbReference type="InterPro" id="IPR058913">
    <property type="entry name" value="Integrase_dom_put"/>
</dbReference>
<sequence length="224" mass="26022">MVGRSNNDPKVIGRYYLDAVSNHGGFPVFMRGDMGTENSLIAAMQNLFSRNEAYEHNSFIYGKSSFNTRIESWWCILRKECCQTWIEELKDLQNRGLFTGDKLDTNLLQFCFMKLLQNELDEVAHVWNAHYLQSTKEGGVRSCPSNVYLFPELFQVQDYISPANVEVLELCRRECTFGNALPCDEEIFELGCIFMEEQNFDPPLNIVEGKDLYVNFRSWIMNML</sequence>
<dbReference type="Pfam" id="PF24764">
    <property type="entry name" value="rva_4"/>
    <property type="match status" value="1"/>
</dbReference>
<accession>A0A8W8JAT4</accession>
<feature type="domain" description="Integrase core" evidence="1">
    <location>
        <begin position="6"/>
        <end position="137"/>
    </location>
</feature>
<protein>
    <recommendedName>
        <fullName evidence="1">Integrase core domain-containing protein</fullName>
    </recommendedName>
</protein>
<dbReference type="Proteomes" id="UP000005408">
    <property type="component" value="Unassembled WGS sequence"/>
</dbReference>
<reference evidence="2" key="1">
    <citation type="submission" date="2022-08" db="UniProtKB">
        <authorList>
            <consortium name="EnsemblMetazoa"/>
        </authorList>
    </citation>
    <scope>IDENTIFICATION</scope>
    <source>
        <strain evidence="2">05x7-T-G4-1.051#20</strain>
    </source>
</reference>
<evidence type="ECO:0000259" key="1">
    <source>
        <dbReference type="Pfam" id="PF24764"/>
    </source>
</evidence>
<keyword evidence="3" id="KW-1185">Reference proteome</keyword>